<evidence type="ECO:0000256" key="1">
    <source>
        <dbReference type="SAM" id="Phobius"/>
    </source>
</evidence>
<name>E0STN6_IGNAA</name>
<keyword evidence="3" id="KW-1185">Reference proteome</keyword>
<keyword evidence="1" id="KW-0812">Transmembrane</keyword>
<protein>
    <submittedName>
        <fullName evidence="2">Uncharacterized protein</fullName>
    </submittedName>
</protein>
<sequence>MDISIEEKEVSQLRESMAYLRGIVEQMDKRLNHIESELRSLREYIENSFGHLESRLWWIIGIQISTWISIVAVLIQILLKMK</sequence>
<dbReference type="HOGENOM" id="CLU_2550196_0_0_2"/>
<reference evidence="2 3" key="1">
    <citation type="journal article" date="2010" name="Stand. Genomic Sci.">
        <title>Complete genome sequence of Ignisphaera aggregans type strain (AQ1.S1).</title>
        <authorList>
            <person name="Goker M."/>
            <person name="Held B."/>
            <person name="Lapidus A."/>
            <person name="Nolan M."/>
            <person name="Spring S."/>
            <person name="Yasawong M."/>
            <person name="Lucas S."/>
            <person name="Glavina Del Rio T."/>
            <person name="Tice H."/>
            <person name="Cheng J.F."/>
            <person name="Goodwin L."/>
            <person name="Tapia R."/>
            <person name="Pitluck S."/>
            <person name="Liolios K."/>
            <person name="Ivanova N."/>
            <person name="Mavromatis K."/>
            <person name="Mikhailova N."/>
            <person name="Pati A."/>
            <person name="Chen A."/>
            <person name="Palaniappan K."/>
            <person name="Brambilla E."/>
            <person name="Land M."/>
            <person name="Hauser L."/>
            <person name="Chang Y.J."/>
            <person name="Jeffries C.D."/>
            <person name="Brettin T."/>
            <person name="Detter J.C."/>
            <person name="Han C."/>
            <person name="Rohde M."/>
            <person name="Sikorski J."/>
            <person name="Woyke T."/>
            <person name="Bristow J."/>
            <person name="Eisen J.A."/>
            <person name="Markowitz V."/>
            <person name="Hugenholtz P."/>
            <person name="Kyrpides N.C."/>
            <person name="Klenk H.P."/>
        </authorList>
    </citation>
    <scope>NUCLEOTIDE SEQUENCE [LARGE SCALE GENOMIC DNA]</scope>
    <source>
        <strain evidence="3">DSM 17230 / JCM 13409 / AQ1.S1</strain>
    </source>
</reference>
<feature type="transmembrane region" description="Helical" evidence="1">
    <location>
        <begin position="56"/>
        <end position="79"/>
    </location>
</feature>
<accession>E0STN6</accession>
<keyword evidence="1" id="KW-0472">Membrane</keyword>
<evidence type="ECO:0000313" key="2">
    <source>
        <dbReference type="EMBL" id="ADM27652.1"/>
    </source>
</evidence>
<keyword evidence="1" id="KW-1133">Transmembrane helix</keyword>
<dbReference type="BioCyc" id="IAGG583356:GHAH-818-MONOMER"/>
<evidence type="ECO:0000313" key="3">
    <source>
        <dbReference type="Proteomes" id="UP000001304"/>
    </source>
</evidence>
<dbReference type="AlphaFoldDB" id="E0STN6"/>
<dbReference type="Proteomes" id="UP000001304">
    <property type="component" value="Chromosome"/>
</dbReference>
<dbReference type="EMBL" id="CP002098">
    <property type="protein sequence ID" value="ADM27652.1"/>
    <property type="molecule type" value="Genomic_DNA"/>
</dbReference>
<proteinExistence type="predicted"/>
<dbReference type="KEGG" id="iag:Igag_0829"/>
<gene>
    <name evidence="2" type="ordered locus">Igag_0829</name>
</gene>
<organism evidence="2 3">
    <name type="scientific">Ignisphaera aggregans (strain DSM 17230 / JCM 13409 / AQ1.S1)</name>
    <dbReference type="NCBI Taxonomy" id="583356"/>
    <lineage>
        <taxon>Archaea</taxon>
        <taxon>Thermoproteota</taxon>
        <taxon>Thermoprotei</taxon>
        <taxon>Desulfurococcales</taxon>
        <taxon>Desulfurococcaceae</taxon>
        <taxon>Ignisphaera</taxon>
    </lineage>
</organism>